<name>A0A850LLS3_9RHOB</name>
<dbReference type="GO" id="GO:0005524">
    <property type="term" value="F:ATP binding"/>
    <property type="evidence" value="ECO:0007669"/>
    <property type="project" value="UniProtKB-KW"/>
</dbReference>
<dbReference type="PANTHER" id="PTHR35526">
    <property type="entry name" value="ANTI-SIGMA-F FACTOR RSBW-RELATED"/>
    <property type="match status" value="1"/>
</dbReference>
<reference evidence="4 5" key="1">
    <citation type="journal article" date="2020" name="Proc. Natl. Acad. Sci. U.S.A.">
        <title>Ecological drivers of bacterial community assembly in synthetic phycospheres.</title>
        <authorList>
            <person name="Fu H."/>
            <person name="Uchimiya M."/>
            <person name="Gore J."/>
            <person name="Moran M.A."/>
        </authorList>
    </citation>
    <scope>NUCLEOTIDE SEQUENCE [LARGE SCALE GENOMIC DNA]</scope>
    <source>
        <strain evidence="4">HF-Din03</strain>
    </source>
</reference>
<dbReference type="CDD" id="cd16936">
    <property type="entry name" value="HATPase_RsbW-like"/>
    <property type="match status" value="1"/>
</dbReference>
<evidence type="ECO:0000313" key="5">
    <source>
        <dbReference type="Proteomes" id="UP000565723"/>
    </source>
</evidence>
<accession>A0A850LLS3</accession>
<dbReference type="Pfam" id="PF13581">
    <property type="entry name" value="HATPase_c_2"/>
    <property type="match status" value="1"/>
</dbReference>
<evidence type="ECO:0000313" key="4">
    <source>
        <dbReference type="EMBL" id="NVK98679.1"/>
    </source>
</evidence>
<dbReference type="EMBL" id="JABXIY010000049">
    <property type="protein sequence ID" value="NVK98679.1"/>
    <property type="molecule type" value="Genomic_DNA"/>
</dbReference>
<dbReference type="Gene3D" id="3.30.565.10">
    <property type="entry name" value="Histidine kinase-like ATPase, C-terminal domain"/>
    <property type="match status" value="1"/>
</dbReference>
<dbReference type="SUPFAM" id="SSF55874">
    <property type="entry name" value="ATPase domain of HSP90 chaperone/DNA topoisomerase II/histidine kinase"/>
    <property type="match status" value="1"/>
</dbReference>
<dbReference type="FunFam" id="3.30.565.10:FF:000271">
    <property type="entry name" value="Anti-sigma B factor, putative"/>
    <property type="match status" value="1"/>
</dbReference>
<dbReference type="GO" id="GO:0004674">
    <property type="term" value="F:protein serine/threonine kinase activity"/>
    <property type="evidence" value="ECO:0007669"/>
    <property type="project" value="UniProtKB-KW"/>
</dbReference>
<sequence>MTLWRQAQSNLPGEVGTVQFNANRQGFALNFRATEMEAREGIRAVATQLRQRGLSEDRAGDVEIALAEAINNVVEHAYADIEPGQVRIRCQMRDDKLLIRISDQGRPLPDGQLPKGEPANVETDPADLPEGGFGWFLIRQLVSEIRYERRQNSNLLSLRFDLPKVS</sequence>
<proteinExistence type="predicted"/>
<keyword evidence="4" id="KW-0547">Nucleotide-binding</keyword>
<evidence type="ECO:0000256" key="1">
    <source>
        <dbReference type="ARBA" id="ARBA00022527"/>
    </source>
</evidence>
<keyword evidence="1" id="KW-0808">Transferase</keyword>
<feature type="region of interest" description="Disordered" evidence="2">
    <location>
        <begin position="104"/>
        <end position="125"/>
    </location>
</feature>
<evidence type="ECO:0000259" key="3">
    <source>
        <dbReference type="Pfam" id="PF13581"/>
    </source>
</evidence>
<gene>
    <name evidence="4" type="ORF">HW564_17265</name>
</gene>
<comment type="caution">
    <text evidence="4">The sequence shown here is derived from an EMBL/GenBank/DDBJ whole genome shotgun (WGS) entry which is preliminary data.</text>
</comment>
<dbReference type="AlphaFoldDB" id="A0A850LLS3"/>
<dbReference type="InterPro" id="IPR003594">
    <property type="entry name" value="HATPase_dom"/>
</dbReference>
<organism evidence="4 5">
    <name type="scientific">Ruegeria pomeroyi</name>
    <dbReference type="NCBI Taxonomy" id="89184"/>
    <lineage>
        <taxon>Bacteria</taxon>
        <taxon>Pseudomonadati</taxon>
        <taxon>Pseudomonadota</taxon>
        <taxon>Alphaproteobacteria</taxon>
        <taxon>Rhodobacterales</taxon>
        <taxon>Roseobacteraceae</taxon>
        <taxon>Ruegeria</taxon>
    </lineage>
</organism>
<keyword evidence="1" id="KW-0723">Serine/threonine-protein kinase</keyword>
<evidence type="ECO:0000256" key="2">
    <source>
        <dbReference type="SAM" id="MobiDB-lite"/>
    </source>
</evidence>
<dbReference type="InterPro" id="IPR050267">
    <property type="entry name" value="Anti-sigma-factor_SerPK"/>
</dbReference>
<keyword evidence="1" id="KW-0418">Kinase</keyword>
<feature type="domain" description="Histidine kinase/HSP90-like ATPase" evidence="3">
    <location>
        <begin position="34"/>
        <end position="159"/>
    </location>
</feature>
<dbReference type="Proteomes" id="UP000565723">
    <property type="component" value="Unassembled WGS sequence"/>
</dbReference>
<protein>
    <submittedName>
        <fullName evidence="4">ATP-binding protein</fullName>
    </submittedName>
</protein>
<keyword evidence="4" id="KW-0067">ATP-binding</keyword>
<dbReference type="InterPro" id="IPR036890">
    <property type="entry name" value="HATPase_C_sf"/>
</dbReference>